<dbReference type="SUPFAM" id="SSF57667">
    <property type="entry name" value="beta-beta-alpha zinc fingers"/>
    <property type="match status" value="1"/>
</dbReference>
<dbReference type="PANTHER" id="PTHR46481:SF11">
    <property type="entry name" value="ZINC FINGER BED DOMAIN-CONTAINING PROTEIN RICESLEEPER 2-LIKE"/>
    <property type="match status" value="1"/>
</dbReference>
<dbReference type="GO" id="GO:0003677">
    <property type="term" value="F:DNA binding"/>
    <property type="evidence" value="ECO:0007669"/>
    <property type="project" value="InterPro"/>
</dbReference>
<dbReference type="InterPro" id="IPR052035">
    <property type="entry name" value="ZnF_BED_domain_contain"/>
</dbReference>
<evidence type="ECO:0000256" key="7">
    <source>
        <dbReference type="SAM" id="MobiDB-lite"/>
    </source>
</evidence>
<dbReference type="SMART" id="SM00614">
    <property type="entry name" value="ZnF_BED"/>
    <property type="match status" value="1"/>
</dbReference>
<dbReference type="Pfam" id="PF02892">
    <property type="entry name" value="zf-BED"/>
    <property type="match status" value="1"/>
</dbReference>
<accession>A0AAW2UXQ1</accession>
<protein>
    <submittedName>
        <fullName evidence="9">AC transposase</fullName>
    </submittedName>
</protein>
<reference evidence="9" key="2">
    <citation type="journal article" date="2024" name="Plant">
        <title>Genomic evolution and insights into agronomic trait innovations of Sesamum species.</title>
        <authorList>
            <person name="Miao H."/>
            <person name="Wang L."/>
            <person name="Qu L."/>
            <person name="Liu H."/>
            <person name="Sun Y."/>
            <person name="Le M."/>
            <person name="Wang Q."/>
            <person name="Wei S."/>
            <person name="Zheng Y."/>
            <person name="Lin W."/>
            <person name="Duan Y."/>
            <person name="Cao H."/>
            <person name="Xiong S."/>
            <person name="Wang X."/>
            <person name="Wei L."/>
            <person name="Li C."/>
            <person name="Ma Q."/>
            <person name="Ju M."/>
            <person name="Zhao R."/>
            <person name="Li G."/>
            <person name="Mu C."/>
            <person name="Tian Q."/>
            <person name="Mei H."/>
            <person name="Zhang T."/>
            <person name="Gao T."/>
            <person name="Zhang H."/>
        </authorList>
    </citation>
    <scope>NUCLEOTIDE SEQUENCE</scope>
    <source>
        <strain evidence="9">KEN1</strain>
    </source>
</reference>
<evidence type="ECO:0000256" key="5">
    <source>
        <dbReference type="ARBA" id="ARBA00023163"/>
    </source>
</evidence>
<keyword evidence="2 6" id="KW-0863">Zinc-finger</keyword>
<keyword evidence="1" id="KW-0479">Metal-binding</keyword>
<dbReference type="InterPro" id="IPR036236">
    <property type="entry name" value="Znf_C2H2_sf"/>
</dbReference>
<feature type="region of interest" description="Disordered" evidence="7">
    <location>
        <begin position="1"/>
        <end position="35"/>
    </location>
</feature>
<evidence type="ECO:0000256" key="1">
    <source>
        <dbReference type="ARBA" id="ARBA00022723"/>
    </source>
</evidence>
<dbReference type="AlphaFoldDB" id="A0AAW2UXQ1"/>
<keyword evidence="4" id="KW-0805">Transcription regulation</keyword>
<dbReference type="InterPro" id="IPR012337">
    <property type="entry name" value="RNaseH-like_sf"/>
</dbReference>
<evidence type="ECO:0000256" key="6">
    <source>
        <dbReference type="PROSITE-ProRule" id="PRU00027"/>
    </source>
</evidence>
<keyword evidence="5" id="KW-0804">Transcription</keyword>
<evidence type="ECO:0000256" key="2">
    <source>
        <dbReference type="ARBA" id="ARBA00022771"/>
    </source>
</evidence>
<sequence>MSASHRESSQPTSVQSSGGSGDNEDVTDQSKSNKRKQSVVWEHFTKVRGVNNVMQAKCNYCEKLLFGNAAYGTTHLKKHLNNACPKSKLERRSGLDLSPRSEFKFDQVKSQKDLAIACIKHKYPFNTGDHEYFEIFLNGLNPNFKLTCRNTIRGDVIQVYEEEKVKVYKLLDVLKSKVSLTTDIWTSDHSHVAYCCLTAHFVDNAWELQKKILAFREIPYPHDGEVLFNFIKEIIFEMES</sequence>
<organism evidence="9">
    <name type="scientific">Sesamum latifolium</name>
    <dbReference type="NCBI Taxonomy" id="2727402"/>
    <lineage>
        <taxon>Eukaryota</taxon>
        <taxon>Viridiplantae</taxon>
        <taxon>Streptophyta</taxon>
        <taxon>Embryophyta</taxon>
        <taxon>Tracheophyta</taxon>
        <taxon>Spermatophyta</taxon>
        <taxon>Magnoliopsida</taxon>
        <taxon>eudicotyledons</taxon>
        <taxon>Gunneridae</taxon>
        <taxon>Pentapetalae</taxon>
        <taxon>asterids</taxon>
        <taxon>lamiids</taxon>
        <taxon>Lamiales</taxon>
        <taxon>Pedaliaceae</taxon>
        <taxon>Sesamum</taxon>
    </lineage>
</organism>
<evidence type="ECO:0000259" key="8">
    <source>
        <dbReference type="PROSITE" id="PS50808"/>
    </source>
</evidence>
<comment type="caution">
    <text evidence="9">The sequence shown here is derived from an EMBL/GenBank/DDBJ whole genome shotgun (WGS) entry which is preliminary data.</text>
</comment>
<dbReference type="InterPro" id="IPR003656">
    <property type="entry name" value="Znf_BED"/>
</dbReference>
<dbReference type="EMBL" id="JACGWN010000011">
    <property type="protein sequence ID" value="KAL0421217.1"/>
    <property type="molecule type" value="Genomic_DNA"/>
</dbReference>
<feature type="domain" description="BED-type" evidence="8">
    <location>
        <begin position="35"/>
        <end position="91"/>
    </location>
</feature>
<gene>
    <name evidence="9" type="ORF">Slati_3144600</name>
</gene>
<dbReference type="GO" id="GO:0008270">
    <property type="term" value="F:zinc ion binding"/>
    <property type="evidence" value="ECO:0007669"/>
    <property type="project" value="UniProtKB-KW"/>
</dbReference>
<name>A0AAW2UXQ1_9LAMI</name>
<dbReference type="PROSITE" id="PS50808">
    <property type="entry name" value="ZF_BED"/>
    <property type="match status" value="1"/>
</dbReference>
<evidence type="ECO:0000256" key="3">
    <source>
        <dbReference type="ARBA" id="ARBA00022833"/>
    </source>
</evidence>
<keyword evidence="3" id="KW-0862">Zinc</keyword>
<proteinExistence type="predicted"/>
<evidence type="ECO:0000313" key="9">
    <source>
        <dbReference type="EMBL" id="KAL0421217.1"/>
    </source>
</evidence>
<dbReference type="SUPFAM" id="SSF53098">
    <property type="entry name" value="Ribonuclease H-like"/>
    <property type="match status" value="1"/>
</dbReference>
<evidence type="ECO:0000256" key="4">
    <source>
        <dbReference type="ARBA" id="ARBA00023015"/>
    </source>
</evidence>
<dbReference type="PANTHER" id="PTHR46481">
    <property type="entry name" value="ZINC FINGER BED DOMAIN-CONTAINING PROTEIN 4"/>
    <property type="match status" value="1"/>
</dbReference>
<reference evidence="9" key="1">
    <citation type="submission" date="2020-06" db="EMBL/GenBank/DDBJ databases">
        <authorList>
            <person name="Li T."/>
            <person name="Hu X."/>
            <person name="Zhang T."/>
            <person name="Song X."/>
            <person name="Zhang H."/>
            <person name="Dai N."/>
            <person name="Sheng W."/>
            <person name="Hou X."/>
            <person name="Wei L."/>
        </authorList>
    </citation>
    <scope>NUCLEOTIDE SEQUENCE</scope>
    <source>
        <strain evidence="9">KEN1</strain>
        <tissue evidence="9">Leaf</tissue>
    </source>
</reference>